<dbReference type="SUPFAM" id="SSF52540">
    <property type="entry name" value="P-loop containing nucleoside triphosphate hydrolases"/>
    <property type="match status" value="1"/>
</dbReference>
<proteinExistence type="predicted"/>
<gene>
    <name evidence="1" type="ORF">V5O48_006812</name>
</gene>
<dbReference type="Gene3D" id="3.40.50.300">
    <property type="entry name" value="P-loop containing nucleotide triphosphate hydrolases"/>
    <property type="match status" value="1"/>
</dbReference>
<evidence type="ECO:0000313" key="1">
    <source>
        <dbReference type="EMBL" id="KAL0575155.1"/>
    </source>
</evidence>
<protein>
    <submittedName>
        <fullName evidence="1">Uncharacterized protein</fullName>
    </submittedName>
</protein>
<dbReference type="EMBL" id="JBAHYK010000331">
    <property type="protein sequence ID" value="KAL0575155.1"/>
    <property type="molecule type" value="Genomic_DNA"/>
</dbReference>
<organism evidence="1 2">
    <name type="scientific">Marasmius crinis-equi</name>
    <dbReference type="NCBI Taxonomy" id="585013"/>
    <lineage>
        <taxon>Eukaryota</taxon>
        <taxon>Fungi</taxon>
        <taxon>Dikarya</taxon>
        <taxon>Basidiomycota</taxon>
        <taxon>Agaricomycotina</taxon>
        <taxon>Agaricomycetes</taxon>
        <taxon>Agaricomycetidae</taxon>
        <taxon>Agaricales</taxon>
        <taxon>Marasmiineae</taxon>
        <taxon>Marasmiaceae</taxon>
        <taxon>Marasmius</taxon>
    </lineage>
</organism>
<comment type="caution">
    <text evidence="1">The sequence shown here is derived from an EMBL/GenBank/DDBJ whole genome shotgun (WGS) entry which is preliminary data.</text>
</comment>
<name>A0ABR3FIW5_9AGAR</name>
<accession>A0ABR3FIW5</accession>
<reference evidence="1 2" key="1">
    <citation type="submission" date="2024-02" db="EMBL/GenBank/DDBJ databases">
        <title>A draft genome for the cacao thread blight pathogen Marasmius crinis-equi.</title>
        <authorList>
            <person name="Cohen S.P."/>
            <person name="Baruah I.K."/>
            <person name="Amoako-Attah I."/>
            <person name="Bukari Y."/>
            <person name="Meinhardt L.W."/>
            <person name="Bailey B.A."/>
        </authorList>
    </citation>
    <scope>NUCLEOTIDE SEQUENCE [LARGE SCALE GENOMIC DNA]</scope>
    <source>
        <strain evidence="1 2">GH-76</strain>
    </source>
</reference>
<sequence length="280" mass="31530">MSSSTVNPHIIISVPGRETKPLPVIMDRMFDAGGQQPLFDALARLTIHRNPTLLPDRFFFSFTPIITIRHPVRVIPSFARSMHAYKGELFGTEFPVAAGGFRLERLIFESFKSYEEARAVDEGRDVRIPIVVDGAKLVKDPRGQMKKFCALLGIDEGGIKYTWDPPNMWKDMAIAETFFIAFNRSTGVVADDKYDKPIDMQAEVRKWAEEWDEPTSAAMEEMVASCSPPTASTRLSKFVCTTYLNPTGMFSDDQVRGTRNSIILTGSIFAAGEHRQRVQW</sequence>
<dbReference type="InterPro" id="IPR027417">
    <property type="entry name" value="P-loop_NTPase"/>
</dbReference>
<keyword evidence="2" id="KW-1185">Reference proteome</keyword>
<dbReference type="Proteomes" id="UP001465976">
    <property type="component" value="Unassembled WGS sequence"/>
</dbReference>
<evidence type="ECO:0000313" key="2">
    <source>
        <dbReference type="Proteomes" id="UP001465976"/>
    </source>
</evidence>